<accession>A0A167EAU4</accession>
<dbReference type="GeneID" id="30036967"/>
<feature type="compositionally biased region" description="Polar residues" evidence="1">
    <location>
        <begin position="14"/>
        <end position="61"/>
    </location>
</feature>
<feature type="compositionally biased region" description="Pro residues" evidence="1">
    <location>
        <begin position="157"/>
        <end position="171"/>
    </location>
</feature>
<feature type="compositionally biased region" description="Polar residues" evidence="1">
    <location>
        <begin position="127"/>
        <end position="148"/>
    </location>
</feature>
<dbReference type="KEGG" id="slb:AWJ20_4797"/>
<feature type="region of interest" description="Disordered" evidence="1">
    <location>
        <begin position="1"/>
        <end position="113"/>
    </location>
</feature>
<organism evidence="2 3">
    <name type="scientific">Sugiyamaella lignohabitans</name>
    <dbReference type="NCBI Taxonomy" id="796027"/>
    <lineage>
        <taxon>Eukaryota</taxon>
        <taxon>Fungi</taxon>
        <taxon>Dikarya</taxon>
        <taxon>Ascomycota</taxon>
        <taxon>Saccharomycotina</taxon>
        <taxon>Dipodascomycetes</taxon>
        <taxon>Dipodascales</taxon>
        <taxon>Trichomonascaceae</taxon>
        <taxon>Sugiyamaella</taxon>
    </lineage>
</organism>
<reference evidence="2 3" key="1">
    <citation type="submission" date="2016-02" db="EMBL/GenBank/DDBJ databases">
        <title>Complete genome sequence and transcriptome regulation of the pentose utilising yeast Sugiyamaella lignohabitans.</title>
        <authorList>
            <person name="Bellasio M."/>
            <person name="Peymann A."/>
            <person name="Valli M."/>
            <person name="Sipitzky M."/>
            <person name="Graf A."/>
            <person name="Sauer M."/>
            <person name="Marx H."/>
            <person name="Mattanovich D."/>
        </authorList>
    </citation>
    <scope>NUCLEOTIDE SEQUENCE [LARGE SCALE GENOMIC DNA]</scope>
    <source>
        <strain evidence="2 3">CBS 10342</strain>
    </source>
</reference>
<gene>
    <name evidence="2" type="primary">HUA1</name>
    <name evidence="2" type="ORF">AWJ20_4797</name>
</gene>
<feature type="compositionally biased region" description="Low complexity" evidence="1">
    <location>
        <begin position="62"/>
        <end position="81"/>
    </location>
</feature>
<feature type="region of interest" description="Disordered" evidence="1">
    <location>
        <begin position="127"/>
        <end position="234"/>
    </location>
</feature>
<protein>
    <submittedName>
        <fullName evidence="2">Hua1p</fullName>
    </submittedName>
</protein>
<dbReference type="GO" id="GO:0005737">
    <property type="term" value="C:cytoplasm"/>
    <property type="evidence" value="ECO:0007669"/>
    <property type="project" value="TreeGrafter"/>
</dbReference>
<evidence type="ECO:0000313" key="3">
    <source>
        <dbReference type="Proteomes" id="UP000189580"/>
    </source>
</evidence>
<dbReference type="RefSeq" id="XP_018736326.1">
    <property type="nucleotide sequence ID" value="XM_018881892.1"/>
</dbReference>
<evidence type="ECO:0000256" key="1">
    <source>
        <dbReference type="SAM" id="MobiDB-lite"/>
    </source>
</evidence>
<proteinExistence type="predicted"/>
<dbReference type="InterPro" id="IPR038910">
    <property type="entry name" value="Hua1-like"/>
</dbReference>
<feature type="compositionally biased region" description="Polar residues" evidence="1">
    <location>
        <begin position="189"/>
        <end position="214"/>
    </location>
</feature>
<dbReference type="PANTHER" id="PTHR28031:SF1">
    <property type="entry name" value="PROLINE-RICH PROTEIN HUA1"/>
    <property type="match status" value="1"/>
</dbReference>
<dbReference type="EMBL" id="CP014502">
    <property type="protein sequence ID" value="ANB13849.1"/>
    <property type="molecule type" value="Genomic_DNA"/>
</dbReference>
<dbReference type="AlphaFoldDB" id="A0A167EAU4"/>
<dbReference type="PANTHER" id="PTHR28031">
    <property type="entry name" value="PROLINE-RICH PROTEIN HUA1"/>
    <property type="match status" value="1"/>
</dbReference>
<sequence>MSTNPFISHKPVPISNNTGGSSRNGDSRLSQYNTNGGSSRPNTSTTGGDASSTLSIPRTETGSYSRSSIGSGNSESNSTSNHILPPEEEHPDEEPPPYTPEAEPGMSVAGMSNIPPHIQAQISMATGNSQTSNNNFQNHAHNQSHVNNSHPQSQTYHPPPHPPPPARPPRPTTASSSSPARPPRPQSSAFPGSNYHSYGQTNNSHNRPTTSQHQAYHHRPGNANTNHPPPQNPNLPFTYPPGYYCYKCNNTGIKLKNGLTCQDCYGRFARQGRNVQVIHSGQPSMFNPLAPFMGPTTSYVPYYPGQPPPRVVRPGDPSIGGTLCGRCRGRGMISDFFGDETCPTCRGVGRLL</sequence>
<name>A0A167EAU4_9ASCO</name>
<dbReference type="Proteomes" id="UP000189580">
    <property type="component" value="Chromosome d"/>
</dbReference>
<dbReference type="OrthoDB" id="2405700at2759"/>
<evidence type="ECO:0000313" key="2">
    <source>
        <dbReference type="EMBL" id="ANB13849.1"/>
    </source>
</evidence>
<keyword evidence="3" id="KW-1185">Reference proteome</keyword>